<dbReference type="RefSeq" id="WP_010624942.1">
    <property type="nucleotide sequence ID" value="NZ_AZFA01000016.1"/>
</dbReference>
<keyword evidence="2" id="KW-0812">Transmembrane</keyword>
<gene>
    <name evidence="3" type="ORF">FC27_GL000687</name>
</gene>
<evidence type="ECO:0008006" key="5">
    <source>
        <dbReference type="Google" id="ProtNLM"/>
    </source>
</evidence>
<dbReference type="STRING" id="1423815.FC27_GL000687"/>
<comment type="caution">
    <text evidence="3">The sequence shown here is derived from an EMBL/GenBank/DDBJ whole genome shotgun (WGS) entry which is preliminary data.</text>
</comment>
<dbReference type="OrthoDB" id="2151746at2"/>
<feature type="transmembrane region" description="Helical" evidence="2">
    <location>
        <begin position="40"/>
        <end position="60"/>
    </location>
</feature>
<dbReference type="Pfam" id="PF04977">
    <property type="entry name" value="DivIC"/>
    <property type="match status" value="1"/>
</dbReference>
<dbReference type="PANTHER" id="PTHR40027:SF1">
    <property type="entry name" value="CELL DIVISION PROTEIN DIVIC"/>
    <property type="match status" value="1"/>
</dbReference>
<organism evidence="3 4">
    <name type="scientific">Companilactobacillus versmoldensis DSM 14857 = KCTC 3814</name>
    <dbReference type="NCBI Taxonomy" id="1423815"/>
    <lineage>
        <taxon>Bacteria</taxon>
        <taxon>Bacillati</taxon>
        <taxon>Bacillota</taxon>
        <taxon>Bacilli</taxon>
        <taxon>Lactobacillales</taxon>
        <taxon>Lactobacillaceae</taxon>
        <taxon>Companilactobacillus</taxon>
    </lineage>
</organism>
<dbReference type="Proteomes" id="UP000051647">
    <property type="component" value="Unassembled WGS sequence"/>
</dbReference>
<sequence length="131" mass="15105">MEIRNTANSNVSVLTPKRDSIAKTNQNESDYVAKVHQRRLILLGALFAIVILFFGSQIILSQRTYSQTNAQVEQSEQKLKKQKATEKDLKVQLNQLQDTNYLEKFIRDKYMYSKPGEQVYNLPVNDPIGQK</sequence>
<name>A0A0R1SBK0_9LACO</name>
<dbReference type="InterPro" id="IPR039076">
    <property type="entry name" value="DivIC"/>
</dbReference>
<dbReference type="GO" id="GO:0051301">
    <property type="term" value="P:cell division"/>
    <property type="evidence" value="ECO:0007669"/>
    <property type="project" value="InterPro"/>
</dbReference>
<accession>A0A0R1SBK0</accession>
<dbReference type="InterPro" id="IPR007060">
    <property type="entry name" value="FtsL/DivIC"/>
</dbReference>
<dbReference type="EMBL" id="AZFA01000016">
    <property type="protein sequence ID" value="KRL66316.1"/>
    <property type="molecule type" value="Genomic_DNA"/>
</dbReference>
<keyword evidence="2" id="KW-0472">Membrane</keyword>
<evidence type="ECO:0000256" key="1">
    <source>
        <dbReference type="SAM" id="Coils"/>
    </source>
</evidence>
<dbReference type="PANTHER" id="PTHR40027">
    <property type="entry name" value="CELL DIVISION PROTEIN DIVIC"/>
    <property type="match status" value="1"/>
</dbReference>
<dbReference type="PATRIC" id="fig|1423815.3.peg.696"/>
<keyword evidence="1" id="KW-0175">Coiled coil</keyword>
<keyword evidence="4" id="KW-1185">Reference proteome</keyword>
<evidence type="ECO:0000313" key="4">
    <source>
        <dbReference type="Proteomes" id="UP000051647"/>
    </source>
</evidence>
<evidence type="ECO:0000313" key="3">
    <source>
        <dbReference type="EMBL" id="KRL66316.1"/>
    </source>
</evidence>
<proteinExistence type="predicted"/>
<reference evidence="3 4" key="1">
    <citation type="journal article" date="2015" name="Genome Announc.">
        <title>Expanding the biotechnology potential of lactobacilli through comparative genomics of 213 strains and associated genera.</title>
        <authorList>
            <person name="Sun Z."/>
            <person name="Harris H.M."/>
            <person name="McCann A."/>
            <person name="Guo C."/>
            <person name="Argimon S."/>
            <person name="Zhang W."/>
            <person name="Yang X."/>
            <person name="Jeffery I.B."/>
            <person name="Cooney J.C."/>
            <person name="Kagawa T.F."/>
            <person name="Liu W."/>
            <person name="Song Y."/>
            <person name="Salvetti E."/>
            <person name="Wrobel A."/>
            <person name="Rasinkangas P."/>
            <person name="Parkhill J."/>
            <person name="Rea M.C."/>
            <person name="O'Sullivan O."/>
            <person name="Ritari J."/>
            <person name="Douillard F.P."/>
            <person name="Paul Ross R."/>
            <person name="Yang R."/>
            <person name="Briner A.E."/>
            <person name="Felis G.E."/>
            <person name="de Vos W.M."/>
            <person name="Barrangou R."/>
            <person name="Klaenhammer T.R."/>
            <person name="Caufield P.W."/>
            <person name="Cui Y."/>
            <person name="Zhang H."/>
            <person name="O'Toole P.W."/>
        </authorList>
    </citation>
    <scope>NUCLEOTIDE SEQUENCE [LARGE SCALE GENOMIC DNA]</scope>
    <source>
        <strain evidence="3 4">DSM 14857</strain>
    </source>
</reference>
<evidence type="ECO:0000256" key="2">
    <source>
        <dbReference type="SAM" id="Phobius"/>
    </source>
</evidence>
<protein>
    <recommendedName>
        <fullName evidence="5">Septum formation initiator</fullName>
    </recommendedName>
</protein>
<dbReference type="eggNOG" id="COG2919">
    <property type="taxonomic scope" value="Bacteria"/>
</dbReference>
<feature type="coiled-coil region" evidence="1">
    <location>
        <begin position="65"/>
        <end position="99"/>
    </location>
</feature>
<keyword evidence="2" id="KW-1133">Transmembrane helix</keyword>
<dbReference type="AlphaFoldDB" id="A0A0R1SBK0"/>